<name>A0AAW1IA13_POPJA</name>
<keyword evidence="2" id="KW-1185">Reference proteome</keyword>
<organism evidence="1 2">
    <name type="scientific">Popillia japonica</name>
    <name type="common">Japanese beetle</name>
    <dbReference type="NCBI Taxonomy" id="7064"/>
    <lineage>
        <taxon>Eukaryota</taxon>
        <taxon>Metazoa</taxon>
        <taxon>Ecdysozoa</taxon>
        <taxon>Arthropoda</taxon>
        <taxon>Hexapoda</taxon>
        <taxon>Insecta</taxon>
        <taxon>Pterygota</taxon>
        <taxon>Neoptera</taxon>
        <taxon>Endopterygota</taxon>
        <taxon>Coleoptera</taxon>
        <taxon>Polyphaga</taxon>
        <taxon>Scarabaeiformia</taxon>
        <taxon>Scarabaeidae</taxon>
        <taxon>Rutelinae</taxon>
        <taxon>Popillia</taxon>
    </lineage>
</organism>
<dbReference type="EMBL" id="JASPKY010000723">
    <property type="protein sequence ID" value="KAK9686210.1"/>
    <property type="molecule type" value="Genomic_DNA"/>
</dbReference>
<reference evidence="1 2" key="1">
    <citation type="journal article" date="2024" name="BMC Genomics">
        <title>De novo assembly and annotation of Popillia japonica's genome with initial clues to its potential as an invasive pest.</title>
        <authorList>
            <person name="Cucini C."/>
            <person name="Boschi S."/>
            <person name="Funari R."/>
            <person name="Cardaioli E."/>
            <person name="Iannotti N."/>
            <person name="Marturano G."/>
            <person name="Paoli F."/>
            <person name="Bruttini M."/>
            <person name="Carapelli A."/>
            <person name="Frati F."/>
            <person name="Nardi F."/>
        </authorList>
    </citation>
    <scope>NUCLEOTIDE SEQUENCE [LARGE SCALE GENOMIC DNA]</scope>
    <source>
        <strain evidence="1">DMR45628</strain>
    </source>
</reference>
<proteinExistence type="predicted"/>
<protein>
    <submittedName>
        <fullName evidence="1">Uncharacterized protein</fullName>
    </submittedName>
</protein>
<comment type="caution">
    <text evidence="1">The sequence shown here is derived from an EMBL/GenBank/DDBJ whole genome shotgun (WGS) entry which is preliminary data.</text>
</comment>
<evidence type="ECO:0000313" key="1">
    <source>
        <dbReference type="EMBL" id="KAK9686210.1"/>
    </source>
</evidence>
<evidence type="ECO:0000313" key="2">
    <source>
        <dbReference type="Proteomes" id="UP001458880"/>
    </source>
</evidence>
<gene>
    <name evidence="1" type="ORF">QE152_g37369</name>
</gene>
<sequence>MTCKDSCLSKWASNDSEILIDSIATENNIIPLDKDQTIKTLGLSWNSTSDTFQFSIHIENSSQVTKRYILSTISKLFDPKPSYYATACRCYRNTISRKKQILAHIRKEFNEKDHS</sequence>
<accession>A0AAW1IA13</accession>
<dbReference type="Proteomes" id="UP001458880">
    <property type="component" value="Unassembled WGS sequence"/>
</dbReference>
<dbReference type="AlphaFoldDB" id="A0AAW1IA13"/>